<protein>
    <submittedName>
        <fullName evidence="7">ABC transporter substrate-binding protein</fullName>
    </submittedName>
</protein>
<evidence type="ECO:0000256" key="3">
    <source>
        <dbReference type="ARBA" id="ARBA00022729"/>
    </source>
</evidence>
<keyword evidence="2" id="KW-0813">Transport</keyword>
<dbReference type="Gene3D" id="3.40.50.2300">
    <property type="match status" value="2"/>
</dbReference>
<keyword evidence="3 5" id="KW-0732">Signal</keyword>
<dbReference type="SUPFAM" id="SSF53822">
    <property type="entry name" value="Periplasmic binding protein-like I"/>
    <property type="match status" value="1"/>
</dbReference>
<feature type="domain" description="Leucine-binding protein" evidence="6">
    <location>
        <begin position="33"/>
        <end position="373"/>
    </location>
</feature>
<dbReference type="Pfam" id="PF13458">
    <property type="entry name" value="Peripla_BP_6"/>
    <property type="match status" value="1"/>
</dbReference>
<name>A0A0G3BVJ2_9BURK</name>
<evidence type="ECO:0000256" key="4">
    <source>
        <dbReference type="ARBA" id="ARBA00022970"/>
    </source>
</evidence>
<dbReference type="AlphaFoldDB" id="A0A0G3BVJ2"/>
<dbReference type="RefSeq" id="WP_238947638.1">
    <property type="nucleotide sequence ID" value="NZ_CP011371.1"/>
</dbReference>
<dbReference type="InterPro" id="IPR000709">
    <property type="entry name" value="Leu_Ile_Val-bd"/>
</dbReference>
<evidence type="ECO:0000313" key="7">
    <source>
        <dbReference type="EMBL" id="AKJ30555.1"/>
    </source>
</evidence>
<keyword evidence="4" id="KW-0029">Amino-acid transport</keyword>
<dbReference type="PANTHER" id="PTHR47235">
    <property type="entry name" value="BLR6548 PROTEIN"/>
    <property type="match status" value="1"/>
</dbReference>
<dbReference type="STRING" id="413882.AAW51_3864"/>
<dbReference type="EMBL" id="CP011371">
    <property type="protein sequence ID" value="AKJ30555.1"/>
    <property type="molecule type" value="Genomic_DNA"/>
</dbReference>
<reference evidence="7 8" key="1">
    <citation type="submission" date="2015-05" db="EMBL/GenBank/DDBJ databases">
        <authorList>
            <person name="Tang B."/>
            <person name="Yu Y."/>
        </authorList>
    </citation>
    <scope>NUCLEOTIDE SEQUENCE [LARGE SCALE GENOMIC DNA]</scope>
    <source>
        <strain evidence="7 8">DSM 7029</strain>
    </source>
</reference>
<dbReference type="GO" id="GO:0006865">
    <property type="term" value="P:amino acid transport"/>
    <property type="evidence" value="ECO:0007669"/>
    <property type="project" value="UniProtKB-KW"/>
</dbReference>
<dbReference type="KEGG" id="pbh:AAW51_3864"/>
<sequence length="384" mass="40683">MGLGFGFKGRIVACAMSSLLATIAAPVWAAADIVIGQVAPLTGVIAGTGDEYVAGAHAYFAHVNAKGGVNGRKIRVVVKDDGYKPDQTLALTKEMIAQDNPVALFGFVGTANVLSLVKNKVLSDAGIALLAPYTGSLDLREPMNPNIFHIRASYTDETAKMVEHLHTIGIRKFAVMYQDDAFGKSGLAGAESALAKLGLKAVATGSYDRTKPEEVGAAIKAIEPASPEAIIMVSVNKASSAFIKQLRAAGSRAQLYSISVVNFKELLKNAGEEIVRGVGIAQVMPFPYTPATPVVREFQGLMQQYAPGKVISYASMESFVAAKVLVEALRRAGPEPTREKVLAALEAVRDYDVGGFKIGFGPNNRIGSRFVDITVIGRDGKLLK</sequence>
<feature type="chain" id="PRO_5005184067" evidence="5">
    <location>
        <begin position="30"/>
        <end position="384"/>
    </location>
</feature>
<proteinExistence type="inferred from homology"/>
<gene>
    <name evidence="7" type="ORF">AAW51_3864</name>
</gene>
<dbReference type="InterPro" id="IPR028082">
    <property type="entry name" value="Peripla_BP_I"/>
</dbReference>
<keyword evidence="8" id="KW-1185">Reference proteome</keyword>
<evidence type="ECO:0000256" key="5">
    <source>
        <dbReference type="SAM" id="SignalP"/>
    </source>
</evidence>
<evidence type="ECO:0000313" key="8">
    <source>
        <dbReference type="Proteomes" id="UP000035352"/>
    </source>
</evidence>
<evidence type="ECO:0000256" key="2">
    <source>
        <dbReference type="ARBA" id="ARBA00022448"/>
    </source>
</evidence>
<evidence type="ECO:0000256" key="1">
    <source>
        <dbReference type="ARBA" id="ARBA00010062"/>
    </source>
</evidence>
<dbReference type="InterPro" id="IPR028081">
    <property type="entry name" value="Leu-bd"/>
</dbReference>
<dbReference type="Proteomes" id="UP000035352">
    <property type="component" value="Chromosome"/>
</dbReference>
<accession>A0A0G3BVJ2</accession>
<comment type="similarity">
    <text evidence="1">Belongs to the leucine-binding protein family.</text>
</comment>
<organism evidence="7 8">
    <name type="scientific">Caldimonas brevitalea</name>
    <dbReference type="NCBI Taxonomy" id="413882"/>
    <lineage>
        <taxon>Bacteria</taxon>
        <taxon>Pseudomonadati</taxon>
        <taxon>Pseudomonadota</taxon>
        <taxon>Betaproteobacteria</taxon>
        <taxon>Burkholderiales</taxon>
        <taxon>Sphaerotilaceae</taxon>
        <taxon>Caldimonas</taxon>
    </lineage>
</organism>
<dbReference type="PANTHER" id="PTHR47235:SF1">
    <property type="entry name" value="BLR6548 PROTEIN"/>
    <property type="match status" value="1"/>
</dbReference>
<feature type="signal peptide" evidence="5">
    <location>
        <begin position="1"/>
        <end position="29"/>
    </location>
</feature>
<dbReference type="CDD" id="cd06326">
    <property type="entry name" value="PBP1_ABC_ligand_binding-like"/>
    <property type="match status" value="1"/>
</dbReference>
<dbReference type="PRINTS" id="PR00337">
    <property type="entry name" value="LEUILEVALBP"/>
</dbReference>
<evidence type="ECO:0000259" key="6">
    <source>
        <dbReference type="Pfam" id="PF13458"/>
    </source>
</evidence>